<evidence type="ECO:0000256" key="6">
    <source>
        <dbReference type="ARBA" id="ARBA00013185"/>
    </source>
</evidence>
<evidence type="ECO:0000256" key="7">
    <source>
        <dbReference type="ARBA" id="ARBA00014165"/>
    </source>
</evidence>
<evidence type="ECO:0000256" key="5">
    <source>
        <dbReference type="ARBA" id="ARBA00011245"/>
    </source>
</evidence>
<dbReference type="EC" id="5.1.3.3" evidence="6 11"/>
<comment type="cofactor">
    <cofactor evidence="2">
        <name>Ca(2+)</name>
        <dbReference type="ChEBI" id="CHEBI:29108"/>
    </cofactor>
</comment>
<keyword evidence="9 11" id="KW-0413">Isomerase</keyword>
<evidence type="ECO:0000256" key="10">
    <source>
        <dbReference type="ARBA" id="ARBA00023277"/>
    </source>
</evidence>
<reference evidence="15 16" key="1">
    <citation type="submission" date="2016-11" db="EMBL/GenBank/DDBJ databases">
        <authorList>
            <person name="Jaros S."/>
            <person name="Januszkiewicz K."/>
            <person name="Wedrychowicz H."/>
        </authorList>
    </citation>
    <scope>NUCLEOTIDE SEQUENCE [LARGE SCALE GENOMIC DNA]</scope>
    <source>
        <strain evidence="15 16">DSM 26910</strain>
    </source>
</reference>
<name>A0A1M5F9T0_9BACT</name>
<feature type="active site" description="Proton acceptor" evidence="12">
    <location>
        <position position="339"/>
    </location>
</feature>
<accession>A0A1M5F9T0</accession>
<proteinExistence type="inferred from homology"/>
<evidence type="ECO:0000313" key="16">
    <source>
        <dbReference type="Proteomes" id="UP000184164"/>
    </source>
</evidence>
<dbReference type="InterPro" id="IPR011013">
    <property type="entry name" value="Gal_mutarotase_sf_dom"/>
</dbReference>
<organism evidence="15 16">
    <name type="scientific">Mariniphaga anaerophila</name>
    <dbReference type="NCBI Taxonomy" id="1484053"/>
    <lineage>
        <taxon>Bacteria</taxon>
        <taxon>Pseudomonadati</taxon>
        <taxon>Bacteroidota</taxon>
        <taxon>Bacteroidia</taxon>
        <taxon>Marinilabiliales</taxon>
        <taxon>Prolixibacteraceae</taxon>
        <taxon>Mariniphaga</taxon>
    </lineage>
</organism>
<keyword evidence="16" id="KW-1185">Reference proteome</keyword>
<evidence type="ECO:0000256" key="11">
    <source>
        <dbReference type="PIRNR" id="PIRNR005096"/>
    </source>
</evidence>
<evidence type="ECO:0000256" key="2">
    <source>
        <dbReference type="ARBA" id="ARBA00001913"/>
    </source>
</evidence>
<dbReference type="GO" id="GO:0004034">
    <property type="term" value="F:aldose 1-epimerase activity"/>
    <property type="evidence" value="ECO:0007669"/>
    <property type="project" value="UniProtKB-EC"/>
</dbReference>
<comment type="similarity">
    <text evidence="4 11">Belongs to the aldose epimerase family.</text>
</comment>
<dbReference type="EMBL" id="FQUM01000011">
    <property type="protein sequence ID" value="SHF87852.1"/>
    <property type="molecule type" value="Genomic_DNA"/>
</dbReference>
<evidence type="ECO:0000256" key="4">
    <source>
        <dbReference type="ARBA" id="ARBA00006206"/>
    </source>
</evidence>
<dbReference type="NCBIfam" id="NF008277">
    <property type="entry name" value="PRK11055.1"/>
    <property type="match status" value="1"/>
</dbReference>
<dbReference type="PROSITE" id="PS00545">
    <property type="entry name" value="ALDOSE_1_EPIMERASE"/>
    <property type="match status" value="1"/>
</dbReference>
<dbReference type="GO" id="GO:0005737">
    <property type="term" value="C:cytoplasm"/>
    <property type="evidence" value="ECO:0007669"/>
    <property type="project" value="TreeGrafter"/>
</dbReference>
<feature type="binding site" evidence="14">
    <location>
        <begin position="105"/>
        <end position="106"/>
    </location>
    <ligand>
        <name>beta-D-galactose</name>
        <dbReference type="ChEBI" id="CHEBI:27667"/>
    </ligand>
</feature>
<dbReference type="PIRSF" id="PIRSF005096">
    <property type="entry name" value="GALM"/>
    <property type="match status" value="1"/>
</dbReference>
<dbReference type="Proteomes" id="UP000184164">
    <property type="component" value="Unassembled WGS sequence"/>
</dbReference>
<feature type="binding site" evidence="13">
    <location>
        <position position="274"/>
    </location>
    <ligand>
        <name>beta-D-galactose</name>
        <dbReference type="ChEBI" id="CHEBI:27667"/>
    </ligand>
</feature>
<dbReference type="SUPFAM" id="SSF74650">
    <property type="entry name" value="Galactose mutarotase-like"/>
    <property type="match status" value="1"/>
</dbReference>
<dbReference type="UniPathway" id="UPA00242"/>
<dbReference type="PANTHER" id="PTHR10091:SF0">
    <property type="entry name" value="GALACTOSE MUTAROTASE"/>
    <property type="match status" value="1"/>
</dbReference>
<dbReference type="InterPro" id="IPR018052">
    <property type="entry name" value="Ald1_epimerase_CS"/>
</dbReference>
<dbReference type="Pfam" id="PF01263">
    <property type="entry name" value="Aldose_epim"/>
    <property type="match status" value="1"/>
</dbReference>
<keyword evidence="10 11" id="KW-0119">Carbohydrate metabolism</keyword>
<feature type="active site" description="Proton donor" evidence="12">
    <location>
        <position position="201"/>
    </location>
</feature>
<sequence length="375" mass="41290">MKKLGVILLIAFTAACNSMNKNEIEMPYSESDFQEVIDGKSTRLFKMENKNGMVVTLTNYGAKIVSIYAPDKNGNFADVLLGFNSIKDYQQYGASHGAVVGPFANRIANAQFSIGDETYQLPVNNGEACLHSGPDSWYRKVWDYEKNGNTTAFMIESPDGEFGFPGNKKAKVTYTLTDDNELQINYEVTTDKPTCINLTNHSYFNLRGEENGDILNHVVVINADKSTPVVDGSMIPTGEIVSIVGTPLDFTTPHAIGERIDADNPQLKFGVGYDFNYAINKKPGELAFAASAFEPESGRYMEVFTTEPGVQLYTGNHLKGNEIGNSGKPYTARTGFCLETQHFPDSPNQPEFPSTLLNPGDVFTSTTTYKFSVKQ</sequence>
<dbReference type="InterPro" id="IPR014718">
    <property type="entry name" value="GH-type_carb-bd"/>
</dbReference>
<dbReference type="Gene3D" id="2.70.98.10">
    <property type="match status" value="1"/>
</dbReference>
<dbReference type="GO" id="GO:0033499">
    <property type="term" value="P:galactose catabolic process via UDP-galactose, Leloir pathway"/>
    <property type="evidence" value="ECO:0007669"/>
    <property type="project" value="TreeGrafter"/>
</dbReference>
<dbReference type="InterPro" id="IPR008183">
    <property type="entry name" value="Aldose_1/G6P_1-epimerase"/>
</dbReference>
<dbReference type="InterPro" id="IPR047215">
    <property type="entry name" value="Galactose_mutarotase-like"/>
</dbReference>
<evidence type="ECO:0000256" key="3">
    <source>
        <dbReference type="ARBA" id="ARBA00005028"/>
    </source>
</evidence>
<evidence type="ECO:0000256" key="13">
    <source>
        <dbReference type="PIRSR" id="PIRSR005096-2"/>
    </source>
</evidence>
<evidence type="ECO:0000256" key="1">
    <source>
        <dbReference type="ARBA" id="ARBA00001614"/>
    </source>
</evidence>
<evidence type="ECO:0000256" key="14">
    <source>
        <dbReference type="PIRSR" id="PIRSR005096-3"/>
    </source>
</evidence>
<keyword evidence="8" id="KW-0106">Calcium</keyword>
<evidence type="ECO:0000256" key="9">
    <source>
        <dbReference type="ARBA" id="ARBA00023235"/>
    </source>
</evidence>
<protein>
    <recommendedName>
        <fullName evidence="7 11">Aldose 1-epimerase</fullName>
        <ecNumber evidence="6 11">5.1.3.3</ecNumber>
    </recommendedName>
</protein>
<comment type="catalytic activity">
    <reaction evidence="1 11">
        <text>alpha-D-glucose = beta-D-glucose</text>
        <dbReference type="Rhea" id="RHEA:10264"/>
        <dbReference type="ChEBI" id="CHEBI:15903"/>
        <dbReference type="ChEBI" id="CHEBI:17925"/>
        <dbReference type="EC" id="5.1.3.3"/>
    </reaction>
</comment>
<feature type="binding site" evidence="14">
    <location>
        <begin position="201"/>
        <end position="203"/>
    </location>
    <ligand>
        <name>beta-D-galactose</name>
        <dbReference type="ChEBI" id="CHEBI:27667"/>
    </ligand>
</feature>
<dbReference type="InterPro" id="IPR015443">
    <property type="entry name" value="Aldose_1-epimerase"/>
</dbReference>
<dbReference type="AlphaFoldDB" id="A0A1M5F9T0"/>
<dbReference type="CDD" id="cd09019">
    <property type="entry name" value="galactose_mutarotase_like"/>
    <property type="match status" value="1"/>
</dbReference>
<comment type="subunit">
    <text evidence="5">Monomer.</text>
</comment>
<evidence type="ECO:0000256" key="12">
    <source>
        <dbReference type="PIRSR" id="PIRSR005096-1"/>
    </source>
</evidence>
<evidence type="ECO:0000313" key="15">
    <source>
        <dbReference type="EMBL" id="SHF87852.1"/>
    </source>
</evidence>
<dbReference type="GO" id="GO:0030246">
    <property type="term" value="F:carbohydrate binding"/>
    <property type="evidence" value="ECO:0007669"/>
    <property type="project" value="InterPro"/>
</dbReference>
<dbReference type="RefSeq" id="WP_073003239.1">
    <property type="nucleotide sequence ID" value="NZ_FQUM01000011.1"/>
</dbReference>
<comment type="pathway">
    <text evidence="3 11">Carbohydrate metabolism; hexose metabolism.</text>
</comment>
<gene>
    <name evidence="15" type="ORF">SAMN05444274_11164</name>
</gene>
<dbReference type="OrthoDB" id="9779408at2"/>
<dbReference type="STRING" id="1484053.SAMN05444274_11164"/>
<dbReference type="PROSITE" id="PS51257">
    <property type="entry name" value="PROKAR_LIPOPROTEIN"/>
    <property type="match status" value="1"/>
</dbReference>
<evidence type="ECO:0000256" key="8">
    <source>
        <dbReference type="ARBA" id="ARBA00022837"/>
    </source>
</evidence>
<dbReference type="PANTHER" id="PTHR10091">
    <property type="entry name" value="ALDOSE-1-EPIMERASE"/>
    <property type="match status" value="1"/>
</dbReference>
<dbReference type="GO" id="GO:0006006">
    <property type="term" value="P:glucose metabolic process"/>
    <property type="evidence" value="ECO:0007669"/>
    <property type="project" value="TreeGrafter"/>
</dbReference>